<proteinExistence type="predicted"/>
<accession>K3WSN1</accession>
<organism evidence="3 4">
    <name type="scientific">Globisporangium ultimum (strain ATCC 200006 / CBS 805.95 / DAOM BR144)</name>
    <name type="common">Pythium ultimum</name>
    <dbReference type="NCBI Taxonomy" id="431595"/>
    <lineage>
        <taxon>Eukaryota</taxon>
        <taxon>Sar</taxon>
        <taxon>Stramenopiles</taxon>
        <taxon>Oomycota</taxon>
        <taxon>Peronosporomycetes</taxon>
        <taxon>Pythiales</taxon>
        <taxon>Pythiaceae</taxon>
        <taxon>Globisporangium</taxon>
    </lineage>
</organism>
<protein>
    <submittedName>
        <fullName evidence="3">Uncharacterized protein</fullName>
    </submittedName>
</protein>
<dbReference type="HOGENOM" id="CLU_023715_0_0_1"/>
<dbReference type="InParanoid" id="K3WSN1"/>
<feature type="region of interest" description="Disordered" evidence="2">
    <location>
        <begin position="584"/>
        <end position="660"/>
    </location>
</feature>
<reference evidence="3" key="3">
    <citation type="submission" date="2015-02" db="UniProtKB">
        <authorList>
            <consortium name="EnsemblProtists"/>
        </authorList>
    </citation>
    <scope>IDENTIFICATION</scope>
    <source>
        <strain evidence="3">DAOM BR144</strain>
    </source>
</reference>
<dbReference type="VEuPathDB" id="FungiDB:PYU1_G007959"/>
<feature type="compositionally biased region" description="Low complexity" evidence="2">
    <location>
        <begin position="483"/>
        <end position="496"/>
    </location>
</feature>
<dbReference type="eggNOG" id="ENOG502SFFW">
    <property type="taxonomic scope" value="Eukaryota"/>
</dbReference>
<feature type="region of interest" description="Disordered" evidence="2">
    <location>
        <begin position="197"/>
        <end position="291"/>
    </location>
</feature>
<evidence type="ECO:0000313" key="3">
    <source>
        <dbReference type="EnsemblProtists" id="PYU1_T007975"/>
    </source>
</evidence>
<keyword evidence="1" id="KW-0175">Coiled coil</keyword>
<feature type="region of interest" description="Disordered" evidence="2">
    <location>
        <begin position="453"/>
        <end position="506"/>
    </location>
</feature>
<keyword evidence="4" id="KW-1185">Reference proteome</keyword>
<reference evidence="4" key="1">
    <citation type="journal article" date="2010" name="Genome Biol.">
        <title>Genome sequence of the necrotrophic plant pathogen Pythium ultimum reveals original pathogenicity mechanisms and effector repertoire.</title>
        <authorList>
            <person name="Levesque C.A."/>
            <person name="Brouwer H."/>
            <person name="Cano L."/>
            <person name="Hamilton J.P."/>
            <person name="Holt C."/>
            <person name="Huitema E."/>
            <person name="Raffaele S."/>
            <person name="Robideau G.P."/>
            <person name="Thines M."/>
            <person name="Win J."/>
            <person name="Zerillo M.M."/>
            <person name="Beakes G.W."/>
            <person name="Boore J.L."/>
            <person name="Busam D."/>
            <person name="Dumas B."/>
            <person name="Ferriera S."/>
            <person name="Fuerstenberg S.I."/>
            <person name="Gachon C.M."/>
            <person name="Gaulin E."/>
            <person name="Govers F."/>
            <person name="Grenville-Briggs L."/>
            <person name="Horner N."/>
            <person name="Hostetler J."/>
            <person name="Jiang R.H."/>
            <person name="Johnson J."/>
            <person name="Krajaejun T."/>
            <person name="Lin H."/>
            <person name="Meijer H.J."/>
            <person name="Moore B."/>
            <person name="Morris P."/>
            <person name="Phuntmart V."/>
            <person name="Puiu D."/>
            <person name="Shetty J."/>
            <person name="Stajich J.E."/>
            <person name="Tripathy S."/>
            <person name="Wawra S."/>
            <person name="van West P."/>
            <person name="Whitty B.R."/>
            <person name="Coutinho P.M."/>
            <person name="Henrissat B."/>
            <person name="Martin F."/>
            <person name="Thomas P.D."/>
            <person name="Tyler B.M."/>
            <person name="De Vries R.P."/>
            <person name="Kamoun S."/>
            <person name="Yandell M."/>
            <person name="Tisserat N."/>
            <person name="Buell C.R."/>
        </authorList>
    </citation>
    <scope>NUCLEOTIDE SEQUENCE</scope>
    <source>
        <strain evidence="4">DAOM:BR144</strain>
    </source>
</reference>
<dbReference type="AlphaFoldDB" id="K3WSN1"/>
<evidence type="ECO:0000256" key="2">
    <source>
        <dbReference type="SAM" id="MobiDB-lite"/>
    </source>
</evidence>
<feature type="compositionally biased region" description="Polar residues" evidence="2">
    <location>
        <begin position="203"/>
        <end position="215"/>
    </location>
</feature>
<dbReference type="EnsemblProtists" id="PYU1_T007975">
    <property type="protein sequence ID" value="PYU1_T007975"/>
    <property type="gene ID" value="PYU1_G007959"/>
</dbReference>
<feature type="compositionally biased region" description="Low complexity" evidence="2">
    <location>
        <begin position="62"/>
        <end position="80"/>
    </location>
</feature>
<feature type="region of interest" description="Disordered" evidence="2">
    <location>
        <begin position="353"/>
        <end position="392"/>
    </location>
</feature>
<feature type="compositionally biased region" description="Basic and acidic residues" evidence="2">
    <location>
        <begin position="216"/>
        <end position="236"/>
    </location>
</feature>
<dbReference type="Proteomes" id="UP000019132">
    <property type="component" value="Unassembled WGS sequence"/>
</dbReference>
<feature type="coiled-coil region" evidence="1">
    <location>
        <begin position="110"/>
        <end position="177"/>
    </location>
</feature>
<feature type="compositionally biased region" description="Basic residues" evidence="2">
    <location>
        <begin position="353"/>
        <end position="369"/>
    </location>
</feature>
<feature type="region of interest" description="Disordered" evidence="2">
    <location>
        <begin position="44"/>
        <end position="80"/>
    </location>
</feature>
<feature type="compositionally biased region" description="Basic and acidic residues" evidence="2">
    <location>
        <begin position="266"/>
        <end position="276"/>
    </location>
</feature>
<evidence type="ECO:0000256" key="1">
    <source>
        <dbReference type="SAM" id="Coils"/>
    </source>
</evidence>
<dbReference type="EMBL" id="GL376617">
    <property type="status" value="NOT_ANNOTATED_CDS"/>
    <property type="molecule type" value="Genomic_DNA"/>
</dbReference>
<feature type="compositionally biased region" description="Acidic residues" evidence="2">
    <location>
        <begin position="454"/>
        <end position="466"/>
    </location>
</feature>
<feature type="compositionally biased region" description="Basic and acidic residues" evidence="2">
    <location>
        <begin position="606"/>
        <end position="615"/>
    </location>
</feature>
<evidence type="ECO:0000313" key="4">
    <source>
        <dbReference type="Proteomes" id="UP000019132"/>
    </source>
</evidence>
<dbReference type="OMA" id="VAWETAS"/>
<name>K3WSN1_GLOUD</name>
<reference evidence="4" key="2">
    <citation type="submission" date="2010-04" db="EMBL/GenBank/DDBJ databases">
        <authorList>
            <person name="Buell R."/>
            <person name="Hamilton J."/>
            <person name="Hostetler J."/>
        </authorList>
    </citation>
    <scope>NUCLEOTIDE SEQUENCE [LARGE SCALE GENOMIC DNA]</scope>
    <source>
        <strain evidence="4">DAOM:BR144</strain>
    </source>
</reference>
<sequence length="715" mass="79586">MLVSSYAQELQALKAELHTTLARLGDVSTSHQHASVSSAGAFVTPREQQHHHHSVVPSNPQHAWTAPSTTHTSSSSVATPSWSVATTRTISTTATPDTYRQLQTVTTASVRVLMHELRDAAQRRRELEMQLVSEMRRENEQLQQQQRDARAPWQSAIEALQRQRAEIIRQIEMESQKDHFANGRSQESDRFIAGKDTEETTQRGRGQQNQKQTQGKRSEEAHLRPGPEHRRLEKHSIVGTSDNQFSIEGVVTLEPLQKRSHPIRSSTHEPQHEPQHHQPQKQQQHRLSMASATQTPLFTHDIFGGRSESHHEILNEVFSIQLKFAEMMLKLEKSVQVRDELLQGRSGIAARYRRGGAQKSSTHRPRAAAHHPVSPDTDNYEDDMSSDNDSFSSGASLGDYAWKLKRYMSDNDDSIQELHPAMPSTAHSWAAPGGSASSPLPDLLHEHRANLSAVEEEGSNDDDNEDEVRHRDPAGSSNTAARTPSTESSDKTTSSSAAKQVRFDDDRGEYATPLIARKFSFDNQSDDDDDFDDSPLSFMGGSSVTSSELNDISLVKAFEAFRRELPFAKKQLFASSTAARALFPSDDDKDGVSKATKDLANPMKSDFTKPQKKADSLGYDSDPIKEATASVQPQEAHEGASNADNAALEKPQTTTAPLSRAELVEKRRQLCLDIQAESAHLVLTFGSQNAHQTERIKQNLIQLRAQLRSVDEQLK</sequence>